<accession>A0A372NN77</accession>
<keyword evidence="2" id="KW-1185">Reference proteome</keyword>
<evidence type="ECO:0000313" key="2">
    <source>
        <dbReference type="Proteomes" id="UP000264217"/>
    </source>
</evidence>
<sequence>MNGLLVEDDQTKANKIIDIINEKCPGVNLSLESSYQNGLNAIFNYPFDFILLDMSLPTYDQINGNFSGKPKGFGGSNILKEMRRYGKTAVVKVITQYNEFDGTVSMKDLDAELKTTYPTLYRGYITYAAKRTEWVEELCEFIKSMMNGIPNCR</sequence>
<proteinExistence type="predicted"/>
<dbReference type="OrthoDB" id="5520457at2"/>
<dbReference type="InterPro" id="IPR011006">
    <property type="entry name" value="CheY-like_superfamily"/>
</dbReference>
<dbReference type="RefSeq" id="WP_117394067.1">
    <property type="nucleotide sequence ID" value="NZ_QWDC01000005.1"/>
</dbReference>
<dbReference type="SUPFAM" id="SSF52172">
    <property type="entry name" value="CheY-like"/>
    <property type="match status" value="1"/>
</dbReference>
<gene>
    <name evidence="1" type="ORF">D0C36_22935</name>
</gene>
<protein>
    <recommendedName>
        <fullName evidence="3">Response regulator</fullName>
    </recommendedName>
</protein>
<comment type="caution">
    <text evidence="1">The sequence shown here is derived from an EMBL/GenBank/DDBJ whole genome shotgun (WGS) entry which is preliminary data.</text>
</comment>
<dbReference type="Proteomes" id="UP000264217">
    <property type="component" value="Unassembled WGS sequence"/>
</dbReference>
<dbReference type="EMBL" id="QWDC01000005">
    <property type="protein sequence ID" value="RFZ90100.1"/>
    <property type="molecule type" value="Genomic_DNA"/>
</dbReference>
<dbReference type="AlphaFoldDB" id="A0A372NN77"/>
<evidence type="ECO:0008006" key="3">
    <source>
        <dbReference type="Google" id="ProtNLM"/>
    </source>
</evidence>
<name>A0A372NN77_9SPHI</name>
<dbReference type="Gene3D" id="3.40.50.2300">
    <property type="match status" value="1"/>
</dbReference>
<reference evidence="1 2" key="1">
    <citation type="submission" date="2018-08" db="EMBL/GenBank/DDBJ databases">
        <title>Mucilaginibacter sp. MYSH2.</title>
        <authorList>
            <person name="Seo T."/>
        </authorList>
    </citation>
    <scope>NUCLEOTIDE SEQUENCE [LARGE SCALE GENOMIC DNA]</scope>
    <source>
        <strain evidence="1 2">MYSH2</strain>
    </source>
</reference>
<organism evidence="1 2">
    <name type="scientific">Mucilaginibacter conchicola</name>
    <dbReference type="NCBI Taxonomy" id="2303333"/>
    <lineage>
        <taxon>Bacteria</taxon>
        <taxon>Pseudomonadati</taxon>
        <taxon>Bacteroidota</taxon>
        <taxon>Sphingobacteriia</taxon>
        <taxon>Sphingobacteriales</taxon>
        <taxon>Sphingobacteriaceae</taxon>
        <taxon>Mucilaginibacter</taxon>
    </lineage>
</organism>
<evidence type="ECO:0000313" key="1">
    <source>
        <dbReference type="EMBL" id="RFZ90100.1"/>
    </source>
</evidence>